<keyword evidence="2" id="KW-0812">Transmembrane</keyword>
<dbReference type="PANTHER" id="PTHR12277">
    <property type="entry name" value="ALPHA/BETA HYDROLASE DOMAIN-CONTAINING PROTEIN"/>
    <property type="match status" value="1"/>
</dbReference>
<reference evidence="4" key="2">
    <citation type="submission" date="2023-06" db="EMBL/GenBank/DDBJ databases">
        <authorList>
            <consortium name="Lawrence Berkeley National Laboratory"/>
            <person name="Mondo S.J."/>
            <person name="Hensen N."/>
            <person name="Bonometti L."/>
            <person name="Westerberg I."/>
            <person name="Brannstrom I.O."/>
            <person name="Guillou S."/>
            <person name="Cros-Aarteil S."/>
            <person name="Calhoun S."/>
            <person name="Haridas S."/>
            <person name="Kuo A."/>
            <person name="Pangilinan J."/>
            <person name="Riley R."/>
            <person name="Labutti K."/>
            <person name="Andreopoulos B."/>
            <person name="Lipzen A."/>
            <person name="Chen C."/>
            <person name="Yanf M."/>
            <person name="Daum C."/>
            <person name="Ng V."/>
            <person name="Clum A."/>
            <person name="Steindorff A."/>
            <person name="Ohm R."/>
            <person name="Martin F."/>
            <person name="Silar P."/>
            <person name="Natvig D."/>
            <person name="Lalanne C."/>
            <person name="Gautier V."/>
            <person name="Ament-Velasquez S.L."/>
            <person name="Kruys A."/>
            <person name="Hutchinson M.I."/>
            <person name="Powell A.J."/>
            <person name="Barry K."/>
            <person name="Miller A.N."/>
            <person name="Grigoriev I.V."/>
            <person name="Debuchy R."/>
            <person name="Gladieux P."/>
            <person name="Thoren M.H."/>
            <person name="Johannesson H."/>
        </authorList>
    </citation>
    <scope>NUCLEOTIDE SEQUENCE</scope>
    <source>
        <strain evidence="4">CBS 626.80</strain>
    </source>
</reference>
<dbReference type="Pfam" id="PF00561">
    <property type="entry name" value="Abhydrolase_1"/>
    <property type="match status" value="1"/>
</dbReference>
<protein>
    <submittedName>
        <fullName evidence="4">Abhydrolase domain 12</fullName>
    </submittedName>
</protein>
<evidence type="ECO:0000313" key="4">
    <source>
        <dbReference type="EMBL" id="KAK3949737.1"/>
    </source>
</evidence>
<accession>A0AAN6NTT3</accession>
<evidence type="ECO:0000256" key="1">
    <source>
        <dbReference type="SAM" id="MobiDB-lite"/>
    </source>
</evidence>
<organism evidence="4 5">
    <name type="scientific">Pseudoneurospora amorphoporcata</name>
    <dbReference type="NCBI Taxonomy" id="241081"/>
    <lineage>
        <taxon>Eukaryota</taxon>
        <taxon>Fungi</taxon>
        <taxon>Dikarya</taxon>
        <taxon>Ascomycota</taxon>
        <taxon>Pezizomycotina</taxon>
        <taxon>Sordariomycetes</taxon>
        <taxon>Sordariomycetidae</taxon>
        <taxon>Sordariales</taxon>
        <taxon>Sordariaceae</taxon>
        <taxon>Pseudoneurospora</taxon>
    </lineage>
</organism>
<dbReference type="PANTHER" id="PTHR12277:SF81">
    <property type="entry name" value="PROTEIN ABHD13"/>
    <property type="match status" value="1"/>
</dbReference>
<dbReference type="InterPro" id="IPR029058">
    <property type="entry name" value="AB_hydrolase_fold"/>
</dbReference>
<feature type="region of interest" description="Disordered" evidence="1">
    <location>
        <begin position="234"/>
        <end position="253"/>
    </location>
</feature>
<dbReference type="SUPFAM" id="SSF53474">
    <property type="entry name" value="alpha/beta-Hydrolases"/>
    <property type="match status" value="1"/>
</dbReference>
<evidence type="ECO:0000313" key="5">
    <source>
        <dbReference type="Proteomes" id="UP001303222"/>
    </source>
</evidence>
<dbReference type="InterPro" id="IPR000073">
    <property type="entry name" value="AB_hydrolase_1"/>
</dbReference>
<keyword evidence="2" id="KW-0472">Membrane</keyword>
<dbReference type="EMBL" id="MU859203">
    <property type="protein sequence ID" value="KAK3949737.1"/>
    <property type="molecule type" value="Genomic_DNA"/>
</dbReference>
<comment type="caution">
    <text evidence="4">The sequence shown here is derived from an EMBL/GenBank/DDBJ whole genome shotgun (WGS) entry which is preliminary data.</text>
</comment>
<dbReference type="AlphaFoldDB" id="A0AAN6NTT3"/>
<evidence type="ECO:0000256" key="2">
    <source>
        <dbReference type="SAM" id="Phobius"/>
    </source>
</evidence>
<evidence type="ECO:0000259" key="3">
    <source>
        <dbReference type="Pfam" id="PF00561"/>
    </source>
</evidence>
<dbReference type="Proteomes" id="UP001303222">
    <property type="component" value="Unassembled WGS sequence"/>
</dbReference>
<name>A0AAN6NTT3_9PEZI</name>
<feature type="transmembrane region" description="Helical" evidence="2">
    <location>
        <begin position="6"/>
        <end position="33"/>
    </location>
</feature>
<gene>
    <name evidence="4" type="ORF">QBC32DRAFT_348406</name>
</gene>
<proteinExistence type="predicted"/>
<reference evidence="4" key="1">
    <citation type="journal article" date="2023" name="Mol. Phylogenet. Evol.">
        <title>Genome-scale phylogeny and comparative genomics of the fungal order Sordariales.</title>
        <authorList>
            <person name="Hensen N."/>
            <person name="Bonometti L."/>
            <person name="Westerberg I."/>
            <person name="Brannstrom I.O."/>
            <person name="Guillou S."/>
            <person name="Cros-Aarteil S."/>
            <person name="Calhoun S."/>
            <person name="Haridas S."/>
            <person name="Kuo A."/>
            <person name="Mondo S."/>
            <person name="Pangilinan J."/>
            <person name="Riley R."/>
            <person name="LaButti K."/>
            <person name="Andreopoulos B."/>
            <person name="Lipzen A."/>
            <person name="Chen C."/>
            <person name="Yan M."/>
            <person name="Daum C."/>
            <person name="Ng V."/>
            <person name="Clum A."/>
            <person name="Steindorff A."/>
            <person name="Ohm R.A."/>
            <person name="Martin F."/>
            <person name="Silar P."/>
            <person name="Natvig D.O."/>
            <person name="Lalanne C."/>
            <person name="Gautier V."/>
            <person name="Ament-Velasquez S.L."/>
            <person name="Kruys A."/>
            <person name="Hutchinson M.I."/>
            <person name="Powell A.J."/>
            <person name="Barry K."/>
            <person name="Miller A.N."/>
            <person name="Grigoriev I.V."/>
            <person name="Debuchy R."/>
            <person name="Gladieux P."/>
            <person name="Hiltunen Thoren M."/>
            <person name="Johannesson H."/>
        </authorList>
    </citation>
    <scope>NUCLEOTIDE SEQUENCE</scope>
    <source>
        <strain evidence="4">CBS 626.80</strain>
    </source>
</reference>
<keyword evidence="5" id="KW-1185">Reference proteome</keyword>
<feature type="transmembrane region" description="Helical" evidence="2">
    <location>
        <begin position="261"/>
        <end position="286"/>
    </location>
</feature>
<keyword evidence="2" id="KW-1133">Transmembrane helix</keyword>
<dbReference type="Gene3D" id="3.40.50.1820">
    <property type="entry name" value="alpha/beta hydrolase"/>
    <property type="match status" value="1"/>
</dbReference>
<feature type="domain" description="AB hydrolase-1" evidence="3">
    <location>
        <begin position="129"/>
        <end position="248"/>
    </location>
</feature>
<sequence>MPSSAAYLVPALAVGVPVGIYALFLGLVSIPYIQRFAVYAHKVNTLWWPPHNPNRPERWGFAKNQVTPFPLQTLDHHTLYAWHILPLGIYTRNEEALSAQDRSVTNGFVPDITTTLNFKLLRHDPEARLVLYFHGNAGHITQSIRPRSFHALTSVSSKIHVLAIDYRGFGLSTGSPTEEGLILDARAAVDWATKVARVPAERIVLLGHSLGTAVAAAAGEHYCCSTHRFGCSASDNGSGTENGSDEDHVSSTMGRREPLEFAGILLVAGFSSLPTMLSSYAIAGWLPVLRPLSFWPWLLGKVMSRIVDKWPSADRLTRLTKSAKTDGKKLNLTLIHARNDWDIPYCEDDKLFKGAVKGLVEAELGIGTVYGDGRDYEYEGGERVREEEEQEVERCVENLLSKEKGKRTVERWMGDGTSRKERDRAAVTTWEDEGVCIRQELWPYGGHNNLMFYAPVPMAVMRAFGLVEQTESTRY</sequence>